<dbReference type="RefSeq" id="WP_074659171.1">
    <property type="nucleotide sequence ID" value="NZ_MUGV01000026.1"/>
</dbReference>
<name>A0ABX4BNJ9_FLAFR</name>
<proteinExistence type="inferred from homology"/>
<evidence type="ECO:0000256" key="2">
    <source>
        <dbReference type="ARBA" id="ARBA00022679"/>
    </source>
</evidence>
<reference evidence="5 6" key="1">
    <citation type="submission" date="2016-11" db="EMBL/GenBank/DDBJ databases">
        <title>Whole genomes of Flavobacteriaceae.</title>
        <authorList>
            <person name="Stine C."/>
            <person name="Li C."/>
            <person name="Tadesse D."/>
        </authorList>
    </citation>
    <scope>NUCLEOTIDE SEQUENCE [LARGE SCALE GENOMIC DNA]</scope>
    <source>
        <strain evidence="5 6">DSM 15937</strain>
    </source>
</reference>
<dbReference type="PIRSF" id="PIRSF028756">
    <property type="entry name" value="PPK2_prd"/>
    <property type="match status" value="1"/>
</dbReference>
<accession>A0ABX4BNJ9</accession>
<dbReference type="Proteomes" id="UP000198382">
    <property type="component" value="Unassembled WGS sequence"/>
</dbReference>
<organism evidence="5 6">
    <name type="scientific">Flavobacterium frigidimaris</name>
    <dbReference type="NCBI Taxonomy" id="262320"/>
    <lineage>
        <taxon>Bacteria</taxon>
        <taxon>Pseudomonadati</taxon>
        <taxon>Bacteroidota</taxon>
        <taxon>Flavobacteriia</taxon>
        <taxon>Flavobacteriales</taxon>
        <taxon>Flavobacteriaceae</taxon>
        <taxon>Flavobacterium</taxon>
    </lineage>
</organism>
<comment type="caution">
    <text evidence="5">The sequence shown here is derived from an EMBL/GenBank/DDBJ whole genome shotgun (WGS) entry which is preliminary data.</text>
</comment>
<dbReference type="NCBIfam" id="TIGR03709">
    <property type="entry name" value="PPK2_rel_1"/>
    <property type="match status" value="1"/>
</dbReference>
<protein>
    <submittedName>
        <fullName evidence="5">Phosphate--nucleotide phosphotransferase</fullName>
    </submittedName>
</protein>
<dbReference type="InterPro" id="IPR022300">
    <property type="entry name" value="PPK2-rel_1"/>
</dbReference>
<keyword evidence="6" id="KW-1185">Reference proteome</keyword>
<dbReference type="EMBL" id="MUGV01000026">
    <property type="protein sequence ID" value="OXA77533.1"/>
    <property type="molecule type" value="Genomic_DNA"/>
</dbReference>
<evidence type="ECO:0000259" key="4">
    <source>
        <dbReference type="Pfam" id="PF03976"/>
    </source>
</evidence>
<dbReference type="Gene3D" id="3.40.50.300">
    <property type="entry name" value="P-loop containing nucleotide triphosphate hydrolases"/>
    <property type="match status" value="1"/>
</dbReference>
<evidence type="ECO:0000256" key="3">
    <source>
        <dbReference type="ARBA" id="ARBA00022777"/>
    </source>
</evidence>
<keyword evidence="2" id="KW-0808">Transferase</keyword>
<evidence type="ECO:0000313" key="5">
    <source>
        <dbReference type="EMBL" id="OXA77533.1"/>
    </source>
</evidence>
<feature type="domain" description="Polyphosphate kinase-2-related" evidence="4">
    <location>
        <begin position="29"/>
        <end position="267"/>
    </location>
</feature>
<dbReference type="InterPro" id="IPR016898">
    <property type="entry name" value="Polyphosphate_phosphotransfera"/>
</dbReference>
<dbReference type="SUPFAM" id="SSF52540">
    <property type="entry name" value="P-loop containing nucleoside triphosphate hydrolases"/>
    <property type="match status" value="1"/>
</dbReference>
<dbReference type="PANTHER" id="PTHR34383">
    <property type="entry name" value="POLYPHOSPHATE:AMP PHOSPHOTRANSFERASE-RELATED"/>
    <property type="match status" value="1"/>
</dbReference>
<evidence type="ECO:0000313" key="6">
    <source>
        <dbReference type="Proteomes" id="UP000198382"/>
    </source>
</evidence>
<dbReference type="Pfam" id="PF03976">
    <property type="entry name" value="PPK2"/>
    <property type="match status" value="1"/>
</dbReference>
<keyword evidence="3" id="KW-0418">Kinase</keyword>
<comment type="similarity">
    <text evidence="1">Belongs to the polyphosphate kinase 2 (PPK2) family. Class I subfamily.</text>
</comment>
<dbReference type="InterPro" id="IPR022488">
    <property type="entry name" value="PPK2-related"/>
</dbReference>
<dbReference type="InterPro" id="IPR027417">
    <property type="entry name" value="P-loop_NTPase"/>
</dbReference>
<dbReference type="PANTHER" id="PTHR34383:SF3">
    <property type="entry name" value="POLYPHOSPHATE:AMP PHOSPHOTRANSFERASE"/>
    <property type="match status" value="1"/>
</dbReference>
<gene>
    <name evidence="5" type="ORF">B0A65_15875</name>
</gene>
<sequence length="291" mass="34671">MKSIDPNDFKVVKKIKLSKIPTLLDIDADEETKEKKLDKVQAKLSDLQDVMYSHNRYGVLICLQGMDTSGKDSLIREVFKEFNPRGVVVHSFKTPNSTELEHDYLWRHYIALPEKGKFAIFNRTHYENVLVTRVHPEYILGENLPGINSVKDITPQFWENRIEQINNFEKHISQNGTIVMKFYLHLSKEEQRERLLRRLEEEKHHWKFSPGDLKEREHWKEYQKYYEEAINKTSTDYAPWYVIPADDKEMARYIVAKIIWEEMQKHTDIKEPELDDKIKANIEMYKKELGA</sequence>
<evidence type="ECO:0000256" key="1">
    <source>
        <dbReference type="ARBA" id="ARBA00009924"/>
    </source>
</evidence>